<accession>A0A4R0KI28</accession>
<protein>
    <recommendedName>
        <fullName evidence="3">Outer membrane protein assembly factor BamE</fullName>
    </recommendedName>
</protein>
<evidence type="ECO:0008006" key="3">
    <source>
        <dbReference type="Google" id="ProtNLM"/>
    </source>
</evidence>
<dbReference type="AlphaFoldDB" id="A0A4R0KI28"/>
<reference evidence="1 2" key="1">
    <citation type="submission" date="2019-02" db="EMBL/GenBank/DDBJ databases">
        <title>Kribbella capetownensis sp. nov. and Kribbella speibonae sp. nov., isolated from soil.</title>
        <authorList>
            <person name="Curtis S.M."/>
            <person name="Norton I."/>
            <person name="Everest G.J."/>
            <person name="Meyers P.R."/>
        </authorList>
    </citation>
    <scope>NUCLEOTIDE SEQUENCE [LARGE SCALE GENOMIC DNA]</scope>
    <source>
        <strain evidence="1 2">NRRL B-24813</strain>
    </source>
</reference>
<comment type="caution">
    <text evidence="1">The sequence shown here is derived from an EMBL/GenBank/DDBJ whole genome shotgun (WGS) entry which is preliminary data.</text>
</comment>
<keyword evidence="2" id="KW-1185">Reference proteome</keyword>
<gene>
    <name evidence="1" type="ORF">E0H73_23585</name>
</gene>
<dbReference type="EMBL" id="SJKB01000007">
    <property type="protein sequence ID" value="TCC59610.1"/>
    <property type="molecule type" value="Genomic_DNA"/>
</dbReference>
<evidence type="ECO:0000313" key="1">
    <source>
        <dbReference type="EMBL" id="TCC59610.1"/>
    </source>
</evidence>
<evidence type="ECO:0000313" key="2">
    <source>
        <dbReference type="Proteomes" id="UP000291144"/>
    </source>
</evidence>
<dbReference type="Proteomes" id="UP000291144">
    <property type="component" value="Unassembled WGS sequence"/>
</dbReference>
<proteinExistence type="predicted"/>
<organism evidence="1 2">
    <name type="scientific">Kribbella pittospori</name>
    <dbReference type="NCBI Taxonomy" id="722689"/>
    <lineage>
        <taxon>Bacteria</taxon>
        <taxon>Bacillati</taxon>
        <taxon>Actinomycetota</taxon>
        <taxon>Actinomycetes</taxon>
        <taxon>Propionibacteriales</taxon>
        <taxon>Kribbellaceae</taxon>
        <taxon>Kribbella</taxon>
    </lineage>
</organism>
<dbReference type="RefSeq" id="WP_131360097.1">
    <property type="nucleotide sequence ID" value="NZ_SJKB01000007.1"/>
</dbReference>
<dbReference type="OrthoDB" id="5196609at2"/>
<name>A0A4R0KI28_9ACTN</name>
<sequence>MTITNGMSKRQVKRLLGKPDARMSAKQYLRGYSSVRVIGRHGNDDHWVYFNTPAGHHTQIVFRGRYVSEVRTVPAQSS</sequence>